<dbReference type="Proteomes" id="UP000244810">
    <property type="component" value="Unassembled WGS sequence"/>
</dbReference>
<name>A0A2T7US78_9RHOB</name>
<dbReference type="RefSeq" id="WP_107750982.1">
    <property type="nucleotide sequence ID" value="NZ_QBKF01000003.1"/>
</dbReference>
<dbReference type="OrthoDB" id="7745015at2"/>
<dbReference type="Pfam" id="PF07331">
    <property type="entry name" value="TctB"/>
    <property type="match status" value="1"/>
</dbReference>
<keyword evidence="1" id="KW-1133">Transmembrane helix</keyword>
<evidence type="ECO:0000259" key="2">
    <source>
        <dbReference type="Pfam" id="PF07331"/>
    </source>
</evidence>
<dbReference type="EMBL" id="QDDR01000004">
    <property type="protein sequence ID" value="PVE47610.1"/>
    <property type="molecule type" value="Genomic_DNA"/>
</dbReference>
<feature type="domain" description="DUF1468" evidence="2">
    <location>
        <begin position="9"/>
        <end position="138"/>
    </location>
</feature>
<gene>
    <name evidence="3" type="ORF">DDE23_09165</name>
</gene>
<dbReference type="InterPro" id="IPR009936">
    <property type="entry name" value="DUF1468"/>
</dbReference>
<keyword evidence="1" id="KW-0472">Membrane</keyword>
<keyword evidence="4" id="KW-1185">Reference proteome</keyword>
<keyword evidence="1" id="KW-0812">Transmembrane</keyword>
<sequence>MTARGQDMILGLLFAGLGLAAAWQATGYRGASGTYPQVLGLSLAGLGLLLALKSLWRGARVPRPLVDHPGRVAVTVAIGAGYLALVPVLGFYAASALVAVVLPVALGFRRPLYTLLAAAGFMAVVWLVFTGLLAKPLPTGFWSGW</sequence>
<dbReference type="AlphaFoldDB" id="A0A2T7US78"/>
<accession>A0A2T7US78</accession>
<organism evidence="3 4">
    <name type="scientific">Pararhodobacter aggregans</name>
    <dbReference type="NCBI Taxonomy" id="404875"/>
    <lineage>
        <taxon>Bacteria</taxon>
        <taxon>Pseudomonadati</taxon>
        <taxon>Pseudomonadota</taxon>
        <taxon>Alphaproteobacteria</taxon>
        <taxon>Rhodobacterales</taxon>
        <taxon>Paracoccaceae</taxon>
        <taxon>Pararhodobacter</taxon>
    </lineage>
</organism>
<proteinExistence type="predicted"/>
<reference evidence="3 4" key="1">
    <citation type="journal article" date="2011" name="Syst. Appl. Microbiol.">
        <title>Defluviimonas denitrificans gen. nov., sp. nov., and Pararhodobacter aggregans gen. nov., sp. nov., non-phototrophic Rhodobacteraceae from the biofilter of a marine aquaculture.</title>
        <authorList>
            <person name="Foesel B.U."/>
            <person name="Drake H.L."/>
            <person name="Schramm A."/>
        </authorList>
    </citation>
    <scope>NUCLEOTIDE SEQUENCE [LARGE SCALE GENOMIC DNA]</scope>
    <source>
        <strain evidence="3 4">D1-19</strain>
    </source>
</reference>
<evidence type="ECO:0000256" key="1">
    <source>
        <dbReference type="SAM" id="Phobius"/>
    </source>
</evidence>
<evidence type="ECO:0000313" key="3">
    <source>
        <dbReference type="EMBL" id="PVE47610.1"/>
    </source>
</evidence>
<protein>
    <submittedName>
        <fullName evidence="3">Tripartite tricarboxylate transporter TctB family protein</fullName>
    </submittedName>
</protein>
<feature type="transmembrane region" description="Helical" evidence="1">
    <location>
        <begin position="112"/>
        <end position="134"/>
    </location>
</feature>
<feature type="transmembrane region" description="Helical" evidence="1">
    <location>
        <begin position="73"/>
        <end position="106"/>
    </location>
</feature>
<feature type="transmembrane region" description="Helical" evidence="1">
    <location>
        <begin position="34"/>
        <end position="52"/>
    </location>
</feature>
<comment type="caution">
    <text evidence="3">The sequence shown here is derived from an EMBL/GenBank/DDBJ whole genome shotgun (WGS) entry which is preliminary data.</text>
</comment>
<evidence type="ECO:0000313" key="4">
    <source>
        <dbReference type="Proteomes" id="UP000244810"/>
    </source>
</evidence>